<evidence type="ECO:0000313" key="3">
    <source>
        <dbReference type="EMBL" id="MFF3569700.1"/>
    </source>
</evidence>
<dbReference type="Pfam" id="PF01464">
    <property type="entry name" value="SLT"/>
    <property type="match status" value="1"/>
</dbReference>
<evidence type="ECO:0000313" key="4">
    <source>
        <dbReference type="Proteomes" id="UP001601992"/>
    </source>
</evidence>
<dbReference type="Gene3D" id="1.10.530.10">
    <property type="match status" value="1"/>
</dbReference>
<evidence type="ECO:0000256" key="1">
    <source>
        <dbReference type="SAM" id="MobiDB-lite"/>
    </source>
</evidence>
<feature type="domain" description="Transglycosylase SLT" evidence="2">
    <location>
        <begin position="277"/>
        <end position="366"/>
    </location>
</feature>
<dbReference type="RefSeq" id="WP_040818926.1">
    <property type="nucleotide sequence ID" value="NZ_JBIAQY010000005.1"/>
</dbReference>
<comment type="caution">
    <text evidence="3">The sequence shown here is derived from an EMBL/GenBank/DDBJ whole genome shotgun (WGS) entry which is preliminary data.</text>
</comment>
<keyword evidence="4" id="KW-1185">Reference proteome</keyword>
<proteinExistence type="predicted"/>
<feature type="compositionally biased region" description="Low complexity" evidence="1">
    <location>
        <begin position="202"/>
        <end position="243"/>
    </location>
</feature>
<accession>A0ABW6S084</accession>
<name>A0ABW6S084_9NOCA</name>
<dbReference type="EMBL" id="JBIAQY010000005">
    <property type="protein sequence ID" value="MFF3569700.1"/>
    <property type="molecule type" value="Genomic_DNA"/>
</dbReference>
<dbReference type="SUPFAM" id="SSF140453">
    <property type="entry name" value="EsxAB dimer-like"/>
    <property type="match status" value="1"/>
</dbReference>
<sequence length="379" mass="39469">MTLTISNVEAWNPAAITTAGTAVNTTSTGLDKALSNADTTISNLTWDGNAAKAARTRMGTEKTRASAVSGALLELQKALSTHVENLTNTRQAVLDAREPALHPTGPEATPPDPFEIADNGVVTATKRKDYIDKLQGLNDGEKTWQKCFQDLLAANHQSKITGALAQAESAATDLITAVNTAKGKVDAAYAGLGDPKLGVTAAPSAPANTSPASLSSNSATPHYQSTSNTSHSNGTSSHNGSSHYSNASMNDRNESNLSQPSGNVAEWIAQAREILIQEGVPADQIDDKAIATIIEHESGGNPSIVNDWDSNAAAGHPSKGLMQTIDSTFNSYAVPGHTDILNPVDNIVAASRYAINRYGSLSDVPGVVAVRHGGAYVGY</sequence>
<feature type="region of interest" description="Disordered" evidence="1">
    <location>
        <begin position="202"/>
        <end position="260"/>
    </location>
</feature>
<dbReference type="InterPro" id="IPR036689">
    <property type="entry name" value="ESAT-6-like_sf"/>
</dbReference>
<evidence type="ECO:0000259" key="2">
    <source>
        <dbReference type="Pfam" id="PF01464"/>
    </source>
</evidence>
<dbReference type="Proteomes" id="UP001601992">
    <property type="component" value="Unassembled WGS sequence"/>
</dbReference>
<dbReference type="InterPro" id="IPR023346">
    <property type="entry name" value="Lysozyme-like_dom_sf"/>
</dbReference>
<organism evidence="3 4">
    <name type="scientific">Nocardia jiangxiensis</name>
    <dbReference type="NCBI Taxonomy" id="282685"/>
    <lineage>
        <taxon>Bacteria</taxon>
        <taxon>Bacillati</taxon>
        <taxon>Actinomycetota</taxon>
        <taxon>Actinomycetes</taxon>
        <taxon>Mycobacteriales</taxon>
        <taxon>Nocardiaceae</taxon>
        <taxon>Nocardia</taxon>
    </lineage>
</organism>
<dbReference type="Gene3D" id="1.10.287.1060">
    <property type="entry name" value="ESAT-6-like"/>
    <property type="match status" value="1"/>
</dbReference>
<protein>
    <submittedName>
        <fullName evidence="3">Transglycosylase SLT domain-containing protein</fullName>
    </submittedName>
</protein>
<dbReference type="CDD" id="cd13402">
    <property type="entry name" value="LT_TF-like"/>
    <property type="match status" value="1"/>
</dbReference>
<gene>
    <name evidence="3" type="ORF">ACFYXQ_18165</name>
</gene>
<reference evidence="3 4" key="1">
    <citation type="submission" date="2024-10" db="EMBL/GenBank/DDBJ databases">
        <title>The Natural Products Discovery Center: Release of the First 8490 Sequenced Strains for Exploring Actinobacteria Biosynthetic Diversity.</title>
        <authorList>
            <person name="Kalkreuter E."/>
            <person name="Kautsar S.A."/>
            <person name="Yang D."/>
            <person name="Bader C.D."/>
            <person name="Teijaro C.N."/>
            <person name="Fluegel L."/>
            <person name="Davis C.M."/>
            <person name="Simpson J.R."/>
            <person name="Lauterbach L."/>
            <person name="Steele A.D."/>
            <person name="Gui C."/>
            <person name="Meng S."/>
            <person name="Li G."/>
            <person name="Viehrig K."/>
            <person name="Ye F."/>
            <person name="Su P."/>
            <person name="Kiefer A.F."/>
            <person name="Nichols A."/>
            <person name="Cepeda A.J."/>
            <person name="Yan W."/>
            <person name="Fan B."/>
            <person name="Jiang Y."/>
            <person name="Adhikari A."/>
            <person name="Zheng C.-J."/>
            <person name="Schuster L."/>
            <person name="Cowan T.M."/>
            <person name="Smanski M.J."/>
            <person name="Chevrette M.G."/>
            <person name="De Carvalho L.P.S."/>
            <person name="Shen B."/>
        </authorList>
    </citation>
    <scope>NUCLEOTIDE SEQUENCE [LARGE SCALE GENOMIC DNA]</scope>
    <source>
        <strain evidence="3 4">NPDC002593</strain>
    </source>
</reference>
<dbReference type="InterPro" id="IPR008258">
    <property type="entry name" value="Transglycosylase_SLT_dom_1"/>
</dbReference>
<feature type="compositionally biased region" description="Polar residues" evidence="1">
    <location>
        <begin position="244"/>
        <end position="260"/>
    </location>
</feature>
<dbReference type="SUPFAM" id="SSF53955">
    <property type="entry name" value="Lysozyme-like"/>
    <property type="match status" value="1"/>
</dbReference>